<gene>
    <name evidence="1" type="ORF">DFR34_11440</name>
</gene>
<dbReference type="Pfam" id="PF06097">
    <property type="entry name" value="DUF945"/>
    <property type="match status" value="1"/>
</dbReference>
<dbReference type="RefSeq" id="WP_245906874.1">
    <property type="nucleotide sequence ID" value="NZ_QJKI01000014.1"/>
</dbReference>
<dbReference type="InterPro" id="IPR010352">
    <property type="entry name" value="DUF945"/>
</dbReference>
<keyword evidence="2" id="KW-1185">Reference proteome</keyword>
<dbReference type="EMBL" id="QJKI01000014">
    <property type="protein sequence ID" value="PXX77953.1"/>
    <property type="molecule type" value="Genomic_DNA"/>
</dbReference>
<dbReference type="AlphaFoldDB" id="A0A318KXJ3"/>
<name>A0A318KXJ3_9NEIS</name>
<evidence type="ECO:0000313" key="2">
    <source>
        <dbReference type="Proteomes" id="UP000247555"/>
    </source>
</evidence>
<organism evidence="1 2">
    <name type="scientific">Rivihabitans pingtungensis</name>
    <dbReference type="NCBI Taxonomy" id="1054498"/>
    <lineage>
        <taxon>Bacteria</taxon>
        <taxon>Pseudomonadati</taxon>
        <taxon>Pseudomonadota</taxon>
        <taxon>Betaproteobacteria</taxon>
        <taxon>Neisseriales</taxon>
        <taxon>Aquaspirillaceae</taxon>
        <taxon>Rivihabitans</taxon>
    </lineage>
</organism>
<reference evidence="1 2" key="1">
    <citation type="submission" date="2018-05" db="EMBL/GenBank/DDBJ databases">
        <title>Genomic Encyclopedia of Type Strains, Phase IV (KMG-IV): sequencing the most valuable type-strain genomes for metagenomic binning, comparative biology and taxonomic classification.</title>
        <authorList>
            <person name="Goeker M."/>
        </authorList>
    </citation>
    <scope>NUCLEOTIDE SEQUENCE [LARGE SCALE GENOMIC DNA]</scope>
    <source>
        <strain evidence="1 2">DSM 29661</strain>
    </source>
</reference>
<protein>
    <submittedName>
        <fullName evidence="1">Uncharacterized protein YdgA (DUF945 family)</fullName>
    </submittedName>
</protein>
<accession>A0A318KXJ3</accession>
<comment type="caution">
    <text evidence="1">The sequence shown here is derived from an EMBL/GenBank/DDBJ whole genome shotgun (WGS) entry which is preliminary data.</text>
</comment>
<proteinExistence type="predicted"/>
<evidence type="ECO:0000313" key="1">
    <source>
        <dbReference type="EMBL" id="PXX77953.1"/>
    </source>
</evidence>
<sequence>MKTRLLKGSVAGVLGIAVLYSAGAYWTGLEAERTLAKQHDMIAGLPIFKVKSHQYERGWFSSTETTELTFNERFFAPYQGILPEAAKNALTGTVKYVNHVQHGPLPGGLRPARAVVTTEFIMSPDTRKMLSRFFGDKEPITVTNRLNFTGGGELNVSVPAFDYEETLAGVKIKWQGMTTQVGYDSDYSQYSIDARLPGLVLDAATKGHIEFSNLSYQSDTRPGATGAGVGNKELSVTRVKLESKENIPYQIKLNELISLLTRIRIGEFINPAGEIKPSQADLVNLKYQIVSSEEKEFINARAKFGFEKLEVNHTAYGPMRLDLSVNHLHGPSLLKLEQAFSDIQVEGVEPDKLRQQYIDAVVREGGPILENNPRLAINDFSLKLPSGEVNVTGNVALNGYQKGDLNDSRVFLSKLTANAKLSVPRDTLQGLVVAQARNLFTVDASAENPPSLQEIDELAKNLFASQVDIWSEQGYLQQEGGQLKTSAEWKNGKLTINNRPVNLPDPAAVEAAAAPKP</sequence>
<dbReference type="Proteomes" id="UP000247555">
    <property type="component" value="Unassembled WGS sequence"/>
</dbReference>